<dbReference type="NCBIfam" id="TIGR01221">
    <property type="entry name" value="rmlC"/>
    <property type="match status" value="1"/>
</dbReference>
<dbReference type="InterPro" id="IPR014710">
    <property type="entry name" value="RmlC-like_jellyroll"/>
</dbReference>
<dbReference type="PANTHER" id="PTHR21047">
    <property type="entry name" value="DTDP-6-DEOXY-D-GLUCOSE-3,5 EPIMERASE"/>
    <property type="match status" value="1"/>
</dbReference>
<proteinExistence type="inferred from homology"/>
<dbReference type="EMBL" id="BPQP01000122">
    <property type="protein sequence ID" value="GJD97881.1"/>
    <property type="molecule type" value="Genomic_DNA"/>
</dbReference>
<evidence type="ECO:0000256" key="4">
    <source>
        <dbReference type="ARBA" id="ARBA00019595"/>
    </source>
</evidence>
<reference evidence="6" key="2">
    <citation type="submission" date="2021-08" db="EMBL/GenBank/DDBJ databases">
        <authorList>
            <person name="Tani A."/>
            <person name="Ola A."/>
            <person name="Ogura Y."/>
            <person name="Katsura K."/>
            <person name="Hayashi T."/>
        </authorList>
    </citation>
    <scope>NUCLEOTIDE SEQUENCE</scope>
    <source>
        <strain evidence="6">DSM 19015</strain>
    </source>
</reference>
<comment type="pathway">
    <text evidence="5">Carbohydrate biosynthesis; dTDP-L-rhamnose biosynthesis.</text>
</comment>
<keyword evidence="5" id="KW-0413">Isomerase</keyword>
<accession>A0ABQ4S429</accession>
<comment type="subunit">
    <text evidence="5">Homodimer.</text>
</comment>
<name>A0ABQ4S429_9HYPH</name>
<dbReference type="PANTHER" id="PTHR21047:SF2">
    <property type="entry name" value="THYMIDINE DIPHOSPHO-4-KETO-RHAMNOSE 3,5-EPIMERASE"/>
    <property type="match status" value="1"/>
</dbReference>
<dbReference type="RefSeq" id="WP_238246920.1">
    <property type="nucleotide sequence ID" value="NZ_BPQP01000122.1"/>
</dbReference>
<evidence type="ECO:0000313" key="6">
    <source>
        <dbReference type="EMBL" id="GJD97881.1"/>
    </source>
</evidence>
<reference evidence="6" key="1">
    <citation type="journal article" date="2021" name="Front. Microbiol.">
        <title>Comprehensive Comparative Genomics and Phenotyping of Methylobacterium Species.</title>
        <authorList>
            <person name="Alessa O."/>
            <person name="Ogura Y."/>
            <person name="Fujitani Y."/>
            <person name="Takami H."/>
            <person name="Hayashi T."/>
            <person name="Sahin N."/>
            <person name="Tani A."/>
        </authorList>
    </citation>
    <scope>NUCLEOTIDE SEQUENCE</scope>
    <source>
        <strain evidence="6">DSM 19015</strain>
    </source>
</reference>
<comment type="similarity">
    <text evidence="5">Belongs to the dTDP-4-dehydrorhamnose 3,5-epimerase family.</text>
</comment>
<evidence type="ECO:0000256" key="3">
    <source>
        <dbReference type="ARBA" id="ARBA00012098"/>
    </source>
</evidence>
<evidence type="ECO:0000256" key="2">
    <source>
        <dbReference type="ARBA" id="ARBA00001997"/>
    </source>
</evidence>
<dbReference type="InterPro" id="IPR011051">
    <property type="entry name" value="RmlC_Cupin_sf"/>
</dbReference>
<gene>
    <name evidence="6" type="primary">rfbC_3</name>
    <name evidence="6" type="ORF">OCOJLMKI_5120</name>
</gene>
<evidence type="ECO:0000313" key="7">
    <source>
        <dbReference type="Proteomes" id="UP001055125"/>
    </source>
</evidence>
<keyword evidence="7" id="KW-1185">Reference proteome</keyword>
<sequence>MIFHETKLPDALMIEIEPRGDERGWFGRTYCTTEFEAAGLETVYVQQNASVSAEKGTIRGMHFQRPPYGEVKLLRCLRGAIFDVIIDLRRTSPTFLRYQGFELSAENRRMLYVPKGFAHGFQTVTEDVEVSYLVSAPYSPLSEGGVRFNDPLFGIKWPLPVSVISEKDANWPLLNMDTHPMLCDLEDQQQRL</sequence>
<dbReference type="Proteomes" id="UP001055125">
    <property type="component" value="Unassembled WGS sequence"/>
</dbReference>
<evidence type="ECO:0000256" key="5">
    <source>
        <dbReference type="RuleBase" id="RU364069"/>
    </source>
</evidence>
<dbReference type="Gene3D" id="2.60.120.10">
    <property type="entry name" value="Jelly Rolls"/>
    <property type="match status" value="1"/>
</dbReference>
<comment type="caution">
    <text evidence="6">The sequence shown here is derived from an EMBL/GenBank/DDBJ whole genome shotgun (WGS) entry which is preliminary data.</text>
</comment>
<dbReference type="Pfam" id="PF00908">
    <property type="entry name" value="dTDP_sugar_isom"/>
    <property type="match status" value="1"/>
</dbReference>
<comment type="function">
    <text evidence="2 5">Catalyzes the epimerization of the C3' and C5'positions of dTDP-6-deoxy-D-xylo-4-hexulose, forming dTDP-6-deoxy-L-lyxo-4-hexulose.</text>
</comment>
<dbReference type="InterPro" id="IPR000888">
    <property type="entry name" value="RmlC-like"/>
</dbReference>
<organism evidence="6 7">
    <name type="scientific">Methylobacterium iners</name>
    <dbReference type="NCBI Taxonomy" id="418707"/>
    <lineage>
        <taxon>Bacteria</taxon>
        <taxon>Pseudomonadati</taxon>
        <taxon>Pseudomonadota</taxon>
        <taxon>Alphaproteobacteria</taxon>
        <taxon>Hyphomicrobiales</taxon>
        <taxon>Methylobacteriaceae</taxon>
        <taxon>Methylobacterium</taxon>
    </lineage>
</organism>
<comment type="catalytic activity">
    <reaction evidence="1 5">
        <text>dTDP-4-dehydro-6-deoxy-alpha-D-glucose = dTDP-4-dehydro-beta-L-rhamnose</text>
        <dbReference type="Rhea" id="RHEA:16969"/>
        <dbReference type="ChEBI" id="CHEBI:57649"/>
        <dbReference type="ChEBI" id="CHEBI:62830"/>
        <dbReference type="EC" id="5.1.3.13"/>
    </reaction>
</comment>
<dbReference type="CDD" id="cd00438">
    <property type="entry name" value="cupin_RmlC"/>
    <property type="match status" value="1"/>
</dbReference>
<protein>
    <recommendedName>
        <fullName evidence="4 5">dTDP-4-dehydrorhamnose 3,5-epimerase</fullName>
        <ecNumber evidence="3 5">5.1.3.13</ecNumber>
    </recommendedName>
    <alternativeName>
        <fullName evidence="5">Thymidine diphospho-4-keto-rhamnose 3,5-epimerase</fullName>
    </alternativeName>
</protein>
<evidence type="ECO:0000256" key="1">
    <source>
        <dbReference type="ARBA" id="ARBA00001298"/>
    </source>
</evidence>
<dbReference type="SUPFAM" id="SSF51182">
    <property type="entry name" value="RmlC-like cupins"/>
    <property type="match status" value="1"/>
</dbReference>
<dbReference type="EC" id="5.1.3.13" evidence="3 5"/>